<organism evidence="1 2">
    <name type="scientific">Datura stramonium</name>
    <name type="common">Jimsonweed</name>
    <name type="synonym">Common thornapple</name>
    <dbReference type="NCBI Taxonomy" id="4076"/>
    <lineage>
        <taxon>Eukaryota</taxon>
        <taxon>Viridiplantae</taxon>
        <taxon>Streptophyta</taxon>
        <taxon>Embryophyta</taxon>
        <taxon>Tracheophyta</taxon>
        <taxon>Spermatophyta</taxon>
        <taxon>Magnoliopsida</taxon>
        <taxon>eudicotyledons</taxon>
        <taxon>Gunneridae</taxon>
        <taxon>Pentapetalae</taxon>
        <taxon>asterids</taxon>
        <taxon>lamiids</taxon>
        <taxon>Solanales</taxon>
        <taxon>Solanaceae</taxon>
        <taxon>Solanoideae</taxon>
        <taxon>Datureae</taxon>
        <taxon>Datura</taxon>
    </lineage>
</organism>
<proteinExistence type="predicted"/>
<accession>A0ABS8S5P4</accession>
<sequence>MAPPDVIDVASRPVRAAERTPTLRRKKSFPKVKVNSSRMDFTAFILKGKREALTSTSLMTTKKIFPNSGPPFVKIIDQPLVAYVVVGIPTCSSLPPISKNPKVTFGCCRDALVTKYTSGAGKVDRGRPSPESAVCASHLLLGSAGRHGIFVQIYIAGRTCDGSYDPHREGLTFLTHIQSYRHGPTDLFSIGASSSATRFYLTKPSSANEQEKGCAKKQRLSKAAAPLLLALSYLVKQPFALGAHLFPKIEYLEVGKDPPLVSAPATDSASASGRSNGARLVSARRDIKNITNTGNKGIPDHICFCAMTISLELREPTHISTVYRGPRPEPHVQVSCMARPCPEALPVTQHGRGGGTAHFRVQSIVREE</sequence>
<name>A0ABS8S5P4_DATST</name>
<dbReference type="EMBL" id="JACEIK010000300">
    <property type="protein sequence ID" value="MCD7454392.1"/>
    <property type="molecule type" value="Genomic_DNA"/>
</dbReference>
<reference evidence="1 2" key="1">
    <citation type="journal article" date="2021" name="BMC Genomics">
        <title>Datura genome reveals duplications of psychoactive alkaloid biosynthetic genes and high mutation rate following tissue culture.</title>
        <authorList>
            <person name="Rajewski A."/>
            <person name="Carter-House D."/>
            <person name="Stajich J."/>
            <person name="Litt A."/>
        </authorList>
    </citation>
    <scope>NUCLEOTIDE SEQUENCE [LARGE SCALE GENOMIC DNA]</scope>
    <source>
        <strain evidence="1">AR-01</strain>
    </source>
</reference>
<comment type="caution">
    <text evidence="1">The sequence shown here is derived from an EMBL/GenBank/DDBJ whole genome shotgun (WGS) entry which is preliminary data.</text>
</comment>
<keyword evidence="2" id="KW-1185">Reference proteome</keyword>
<evidence type="ECO:0000313" key="1">
    <source>
        <dbReference type="EMBL" id="MCD7454392.1"/>
    </source>
</evidence>
<gene>
    <name evidence="1" type="ORF">HAX54_024759</name>
</gene>
<protein>
    <submittedName>
        <fullName evidence="1">Uncharacterized protein</fullName>
    </submittedName>
</protein>
<dbReference type="Proteomes" id="UP000823775">
    <property type="component" value="Unassembled WGS sequence"/>
</dbReference>
<evidence type="ECO:0000313" key="2">
    <source>
        <dbReference type="Proteomes" id="UP000823775"/>
    </source>
</evidence>